<proteinExistence type="predicted"/>
<keyword evidence="3" id="KW-1185">Reference proteome</keyword>
<evidence type="ECO:0000313" key="2">
    <source>
        <dbReference type="EMBL" id="TKA67085.1"/>
    </source>
</evidence>
<gene>
    <name evidence="2" type="ORF">B0A55_08661</name>
</gene>
<evidence type="ECO:0008006" key="4">
    <source>
        <dbReference type="Google" id="ProtNLM"/>
    </source>
</evidence>
<evidence type="ECO:0000256" key="1">
    <source>
        <dbReference type="SAM" id="MobiDB-lite"/>
    </source>
</evidence>
<name>A0A4U0WYX5_9PEZI</name>
<feature type="region of interest" description="Disordered" evidence="1">
    <location>
        <begin position="1"/>
        <end position="28"/>
    </location>
</feature>
<protein>
    <recommendedName>
        <fullName evidence="4">F-box domain-containing protein</fullName>
    </recommendedName>
</protein>
<accession>A0A4U0WYX5</accession>
<reference evidence="2 3" key="1">
    <citation type="submission" date="2017-03" db="EMBL/GenBank/DDBJ databases">
        <title>Genomes of endolithic fungi from Antarctica.</title>
        <authorList>
            <person name="Coleine C."/>
            <person name="Masonjones S."/>
            <person name="Stajich J.E."/>
        </authorList>
    </citation>
    <scope>NUCLEOTIDE SEQUENCE [LARGE SCALE GENOMIC DNA]</scope>
    <source>
        <strain evidence="2 3">CCFEE 5184</strain>
    </source>
</reference>
<feature type="compositionally biased region" description="Polar residues" evidence="1">
    <location>
        <begin position="17"/>
        <end position="26"/>
    </location>
</feature>
<comment type="caution">
    <text evidence="2">The sequence shown here is derived from an EMBL/GenBank/DDBJ whole genome shotgun (WGS) entry which is preliminary data.</text>
</comment>
<dbReference type="AlphaFoldDB" id="A0A4U0WYX5"/>
<organism evidence="2 3">
    <name type="scientific">Friedmanniomyces simplex</name>
    <dbReference type="NCBI Taxonomy" id="329884"/>
    <lineage>
        <taxon>Eukaryota</taxon>
        <taxon>Fungi</taxon>
        <taxon>Dikarya</taxon>
        <taxon>Ascomycota</taxon>
        <taxon>Pezizomycotina</taxon>
        <taxon>Dothideomycetes</taxon>
        <taxon>Dothideomycetidae</taxon>
        <taxon>Mycosphaerellales</taxon>
        <taxon>Teratosphaeriaceae</taxon>
        <taxon>Friedmanniomyces</taxon>
    </lineage>
</organism>
<evidence type="ECO:0000313" key="3">
    <source>
        <dbReference type="Proteomes" id="UP000309340"/>
    </source>
</evidence>
<sequence>MADSAVSAASSPDKATASVSQQPHDTQQPPCLLLQLPAELRIHIYELAFTYENWSCMELFNADPFPRALLLTCREIYHDTAALYQQARLRYWRIANFNTPIMTRGVALTLLPALREMDIRLVKRLVIAGGDEDGELASYSLLRDGLWHVRDCVSSSFSDGDEYLILPPKEERTVAEHDLLGDHLVHLKEYFAEDKRSLCAFLSLELVSSEDRERMSVYAQSRGLSLWELEGAMRYFLPHC</sequence>
<feature type="compositionally biased region" description="Low complexity" evidence="1">
    <location>
        <begin position="1"/>
        <end position="11"/>
    </location>
</feature>
<dbReference type="EMBL" id="NAJQ01000595">
    <property type="protein sequence ID" value="TKA67085.1"/>
    <property type="molecule type" value="Genomic_DNA"/>
</dbReference>
<dbReference type="Proteomes" id="UP000309340">
    <property type="component" value="Unassembled WGS sequence"/>
</dbReference>